<dbReference type="EMBL" id="JAROCB010000001">
    <property type="protein sequence ID" value="MDN4595818.1"/>
    <property type="molecule type" value="Genomic_DNA"/>
</dbReference>
<keyword evidence="4 7" id="KW-1133">Transmembrane helix</keyword>
<sequence length="410" mass="42186">MRRRRDPDAFGLQDLLAEAVRSLSGRPARLLLMTVGTVLGIGSLVLTYGLAQTTAGELRRQLDPSQATHFVVAPQTARDSSGESRPTAAFPDDAEQRASRLTGVTAAGLLTEVPTGDARITTVPVNDPSAAETLPPVVFSATPGLFDAVGAHVTTGRTFDAGHSARKDRVAVLGMDAAAQLGLARVDRQPTVFIGTLPYTVVGILDRVEQRSDLLGGVIVPETTARRDFAAPSGDELHLRVARGLGPLVEHQVPIALSPNSPGDFRPEVLGGSQRAAKAQADTTLAFLLLGLVSLLAGALGIVNVTALSVKERSGEIGLRRALGATSRAIAAQFMVETGAVGVVGGLAGTAIGVGAVVVIALTQGWSPAIEPWTAFAAPALGTAIGLVAGVYPALRAARIEPADALRTGV</sequence>
<evidence type="ECO:0000256" key="3">
    <source>
        <dbReference type="ARBA" id="ARBA00022692"/>
    </source>
</evidence>
<dbReference type="PANTHER" id="PTHR30572">
    <property type="entry name" value="MEMBRANE COMPONENT OF TRANSPORTER-RELATED"/>
    <property type="match status" value="1"/>
</dbReference>
<dbReference type="RefSeq" id="WP_301215324.1">
    <property type="nucleotide sequence ID" value="NZ_JAROCB010000001.1"/>
</dbReference>
<dbReference type="PANTHER" id="PTHR30572:SF4">
    <property type="entry name" value="ABC TRANSPORTER PERMEASE YTRF"/>
    <property type="match status" value="1"/>
</dbReference>
<evidence type="ECO:0000256" key="2">
    <source>
        <dbReference type="ARBA" id="ARBA00022475"/>
    </source>
</evidence>
<dbReference type="Pfam" id="PF12704">
    <property type="entry name" value="MacB_PCD"/>
    <property type="match status" value="1"/>
</dbReference>
<feature type="transmembrane region" description="Helical" evidence="7">
    <location>
        <begin position="331"/>
        <end position="361"/>
    </location>
</feature>
<keyword evidence="11" id="KW-1185">Reference proteome</keyword>
<organism evidence="10 11">
    <name type="scientific">Leifsonia virtsii</name>
    <dbReference type="NCBI Taxonomy" id="3035915"/>
    <lineage>
        <taxon>Bacteria</taxon>
        <taxon>Bacillati</taxon>
        <taxon>Actinomycetota</taxon>
        <taxon>Actinomycetes</taxon>
        <taxon>Micrococcales</taxon>
        <taxon>Microbacteriaceae</taxon>
        <taxon>Leifsonia</taxon>
    </lineage>
</organism>
<name>A0ABT8ISN8_9MICO</name>
<feature type="domain" description="MacB-like periplasmic core" evidence="9">
    <location>
        <begin position="31"/>
        <end position="241"/>
    </location>
</feature>
<comment type="subcellular location">
    <subcellularLocation>
        <location evidence="1">Cell membrane</location>
        <topology evidence="1">Multi-pass membrane protein</topology>
    </subcellularLocation>
</comment>
<comment type="similarity">
    <text evidence="6">Belongs to the ABC-4 integral membrane protein family.</text>
</comment>
<reference evidence="10" key="1">
    <citation type="submission" date="2023-03" db="EMBL/GenBank/DDBJ databases">
        <title>MT1 and MT2 Draft Genomes of Novel Species.</title>
        <authorList>
            <person name="Venkateswaran K."/>
        </authorList>
    </citation>
    <scope>NUCLEOTIDE SEQUENCE</scope>
    <source>
        <strain evidence="10">F6_8S_P_1A</strain>
    </source>
</reference>
<keyword evidence="5 7" id="KW-0472">Membrane</keyword>
<keyword evidence="2" id="KW-1003">Cell membrane</keyword>
<gene>
    <name evidence="10" type="ORF">P5G59_01560</name>
</gene>
<keyword evidence="3 7" id="KW-0812">Transmembrane</keyword>
<dbReference type="InterPro" id="IPR050250">
    <property type="entry name" value="Macrolide_Exporter_MacB"/>
</dbReference>
<accession>A0ABT8ISN8</accession>
<evidence type="ECO:0000313" key="11">
    <source>
        <dbReference type="Proteomes" id="UP001174210"/>
    </source>
</evidence>
<evidence type="ECO:0000313" key="10">
    <source>
        <dbReference type="EMBL" id="MDN4595818.1"/>
    </source>
</evidence>
<evidence type="ECO:0000256" key="7">
    <source>
        <dbReference type="SAM" id="Phobius"/>
    </source>
</evidence>
<feature type="transmembrane region" description="Helical" evidence="7">
    <location>
        <begin position="285"/>
        <end position="310"/>
    </location>
</feature>
<protein>
    <submittedName>
        <fullName evidence="10">ABC transporter permease</fullName>
    </submittedName>
</protein>
<dbReference type="InterPro" id="IPR025857">
    <property type="entry name" value="MacB_PCD"/>
</dbReference>
<evidence type="ECO:0000256" key="1">
    <source>
        <dbReference type="ARBA" id="ARBA00004651"/>
    </source>
</evidence>
<proteinExistence type="inferred from homology"/>
<comment type="caution">
    <text evidence="10">The sequence shown here is derived from an EMBL/GenBank/DDBJ whole genome shotgun (WGS) entry which is preliminary data.</text>
</comment>
<evidence type="ECO:0000256" key="5">
    <source>
        <dbReference type="ARBA" id="ARBA00023136"/>
    </source>
</evidence>
<dbReference type="InterPro" id="IPR003838">
    <property type="entry name" value="ABC3_permease_C"/>
</dbReference>
<dbReference type="Proteomes" id="UP001174210">
    <property type="component" value="Unassembled WGS sequence"/>
</dbReference>
<feature type="transmembrane region" description="Helical" evidence="7">
    <location>
        <begin position="30"/>
        <end position="51"/>
    </location>
</feature>
<dbReference type="Pfam" id="PF02687">
    <property type="entry name" value="FtsX"/>
    <property type="match status" value="1"/>
</dbReference>
<evidence type="ECO:0000256" key="4">
    <source>
        <dbReference type="ARBA" id="ARBA00022989"/>
    </source>
</evidence>
<feature type="transmembrane region" description="Helical" evidence="7">
    <location>
        <begin position="373"/>
        <end position="395"/>
    </location>
</feature>
<evidence type="ECO:0000259" key="8">
    <source>
        <dbReference type="Pfam" id="PF02687"/>
    </source>
</evidence>
<feature type="domain" description="ABC3 transporter permease C-terminal" evidence="8">
    <location>
        <begin position="289"/>
        <end position="402"/>
    </location>
</feature>
<evidence type="ECO:0000256" key="6">
    <source>
        <dbReference type="ARBA" id="ARBA00038076"/>
    </source>
</evidence>
<evidence type="ECO:0000259" key="9">
    <source>
        <dbReference type="Pfam" id="PF12704"/>
    </source>
</evidence>